<evidence type="ECO:0000256" key="12">
    <source>
        <dbReference type="RuleBase" id="RU003519"/>
    </source>
</evidence>
<dbReference type="PANTHER" id="PTHR10822">
    <property type="entry name" value="GLYPICAN"/>
    <property type="match status" value="1"/>
</dbReference>
<proteinExistence type="inferred from homology"/>
<evidence type="ECO:0000313" key="14">
    <source>
        <dbReference type="EMBL" id="KAF7429765.1"/>
    </source>
</evidence>
<reference evidence="14" key="1">
    <citation type="journal article" date="2020" name="G3 (Bethesda)">
        <title>High-Quality Assemblies for Three Invasive Social Wasps from the &lt;i&gt;Vespula&lt;/i&gt; Genus.</title>
        <authorList>
            <person name="Harrop T.W.R."/>
            <person name="Guhlin J."/>
            <person name="McLaughlin G.M."/>
            <person name="Permina E."/>
            <person name="Stockwell P."/>
            <person name="Gilligan J."/>
            <person name="Le Lec M.F."/>
            <person name="Gruber M.A.M."/>
            <person name="Quinn O."/>
            <person name="Lovegrove M."/>
            <person name="Duncan E.J."/>
            <person name="Remnant E.J."/>
            <person name="Van Eeckhoven J."/>
            <person name="Graham B."/>
            <person name="Knapp R.A."/>
            <person name="Langford K.W."/>
            <person name="Kronenberg Z."/>
            <person name="Press M.O."/>
            <person name="Eacker S.M."/>
            <person name="Wilson-Rankin E.E."/>
            <person name="Purcell J."/>
            <person name="Lester P.J."/>
            <person name="Dearden P.K."/>
        </authorList>
    </citation>
    <scope>NUCLEOTIDE SEQUENCE</scope>
    <source>
        <strain evidence="14">Volc-1</strain>
    </source>
</reference>
<comment type="subcellular location">
    <subcellularLocation>
        <location evidence="1 12">Cell membrane</location>
        <topology evidence="1 12">Lipid-anchor</topology>
        <topology evidence="1 12">GPI-anchor</topology>
    </subcellularLocation>
</comment>
<evidence type="ECO:0000256" key="9">
    <source>
        <dbReference type="ARBA" id="ARBA00023207"/>
    </source>
</evidence>
<gene>
    <name evidence="14" type="ORF">H0235_006163</name>
</gene>
<dbReference type="Pfam" id="PF01153">
    <property type="entry name" value="Glypican"/>
    <property type="match status" value="1"/>
</dbReference>
<evidence type="ECO:0000256" key="3">
    <source>
        <dbReference type="ARBA" id="ARBA00022475"/>
    </source>
</evidence>
<dbReference type="GO" id="GO:0009986">
    <property type="term" value="C:cell surface"/>
    <property type="evidence" value="ECO:0007669"/>
    <property type="project" value="TreeGrafter"/>
</dbReference>
<keyword evidence="9 12" id="KW-0357">Heparan sulfate</keyword>
<keyword evidence="8" id="KW-0325">Glycoprotein</keyword>
<dbReference type="GO" id="GO:0098552">
    <property type="term" value="C:side of membrane"/>
    <property type="evidence" value="ECO:0007669"/>
    <property type="project" value="UniProtKB-KW"/>
</dbReference>
<evidence type="ECO:0000256" key="10">
    <source>
        <dbReference type="ARBA" id="ARBA00023288"/>
    </source>
</evidence>
<keyword evidence="6 12" id="KW-0654">Proteoglycan</keyword>
<dbReference type="GO" id="GO:0090263">
    <property type="term" value="P:positive regulation of canonical Wnt signaling pathway"/>
    <property type="evidence" value="ECO:0007669"/>
    <property type="project" value="TreeGrafter"/>
</dbReference>
<feature type="region of interest" description="Disordered" evidence="13">
    <location>
        <begin position="42"/>
        <end position="87"/>
    </location>
</feature>
<dbReference type="EMBL" id="JACSDY010000004">
    <property type="protein sequence ID" value="KAF7429765.1"/>
    <property type="molecule type" value="Genomic_DNA"/>
</dbReference>
<accession>A0A834UC56</accession>
<evidence type="ECO:0000256" key="6">
    <source>
        <dbReference type="ARBA" id="ARBA00022974"/>
    </source>
</evidence>
<dbReference type="PANTHER" id="PTHR10822:SF29">
    <property type="entry name" value="DIVISION ABNORMALLY DELAYED PROTEIN"/>
    <property type="match status" value="1"/>
</dbReference>
<dbReference type="Proteomes" id="UP000600918">
    <property type="component" value="Unassembled WGS sequence"/>
</dbReference>
<dbReference type="GO" id="GO:0005576">
    <property type="term" value="C:extracellular region"/>
    <property type="evidence" value="ECO:0007669"/>
    <property type="project" value="TreeGrafter"/>
</dbReference>
<evidence type="ECO:0000256" key="4">
    <source>
        <dbReference type="ARBA" id="ARBA00022622"/>
    </source>
</evidence>
<comment type="similarity">
    <text evidence="2 11">Belongs to the glypican family.</text>
</comment>
<evidence type="ECO:0000256" key="1">
    <source>
        <dbReference type="ARBA" id="ARBA00004609"/>
    </source>
</evidence>
<protein>
    <submittedName>
        <fullName evidence="14">Uncharacterized protein</fullName>
    </submittedName>
</protein>
<feature type="region of interest" description="Disordered" evidence="13">
    <location>
        <begin position="229"/>
        <end position="296"/>
    </location>
</feature>
<name>A0A834UC56_VESPE</name>
<evidence type="ECO:0000256" key="2">
    <source>
        <dbReference type="ARBA" id="ARBA00010260"/>
    </source>
</evidence>
<dbReference type="GO" id="GO:1905475">
    <property type="term" value="P:regulation of protein localization to membrane"/>
    <property type="evidence" value="ECO:0007669"/>
    <property type="project" value="TreeGrafter"/>
</dbReference>
<feature type="compositionally biased region" description="Acidic residues" evidence="13">
    <location>
        <begin position="258"/>
        <end position="275"/>
    </location>
</feature>
<keyword evidence="5" id="KW-0732">Signal</keyword>
<evidence type="ECO:0000313" key="15">
    <source>
        <dbReference type="Proteomes" id="UP000600918"/>
    </source>
</evidence>
<keyword evidence="15" id="KW-1185">Reference proteome</keyword>
<organism evidence="14 15">
    <name type="scientific">Vespula pensylvanica</name>
    <name type="common">Western yellow jacket</name>
    <name type="synonym">Wasp</name>
    <dbReference type="NCBI Taxonomy" id="30213"/>
    <lineage>
        <taxon>Eukaryota</taxon>
        <taxon>Metazoa</taxon>
        <taxon>Ecdysozoa</taxon>
        <taxon>Arthropoda</taxon>
        <taxon>Hexapoda</taxon>
        <taxon>Insecta</taxon>
        <taxon>Pterygota</taxon>
        <taxon>Neoptera</taxon>
        <taxon>Endopterygota</taxon>
        <taxon>Hymenoptera</taxon>
        <taxon>Apocrita</taxon>
        <taxon>Aculeata</taxon>
        <taxon>Vespoidea</taxon>
        <taxon>Vespidae</taxon>
        <taxon>Vespinae</taxon>
        <taxon>Vespula</taxon>
    </lineage>
</organism>
<sequence>MGLDNVTLINERFEYEPAADKTDKLVFTNAHEENGSRVRKLCGRSDVESPSSEISGITEDTVERSSEASLEMHAAAPPPSSSSTTHRTLPTKLHTQLGNFLASVARSRTFYGTLADTICEEHPDKHCWNGERVGEYSKTVVDSSLSAQRYNPEFTVTTASSTASYGNTNTSVLIDQLRHINQKQQGKMKDPINVKNNVRNDVSTDINLPNVKHRVLSETIVQSQLALAPDGGTPLAEEAHDGSGSGDRPGWRNKGDTMDTDDEDSTDDDREDEEISGSGMGPPAAPDPSVKTNREFRPTLASSSMLMPSLSLILALGMLVA</sequence>
<comment type="function">
    <text evidence="12">Cell surface proteoglycan.</text>
</comment>
<evidence type="ECO:0000256" key="13">
    <source>
        <dbReference type="SAM" id="MobiDB-lite"/>
    </source>
</evidence>
<keyword evidence="10 12" id="KW-0449">Lipoprotein</keyword>
<keyword evidence="3" id="KW-1003">Cell membrane</keyword>
<dbReference type="GO" id="GO:0005886">
    <property type="term" value="C:plasma membrane"/>
    <property type="evidence" value="ECO:0007669"/>
    <property type="project" value="UniProtKB-SubCell"/>
</dbReference>
<evidence type="ECO:0000256" key="11">
    <source>
        <dbReference type="RuleBase" id="RU003518"/>
    </source>
</evidence>
<dbReference type="InterPro" id="IPR001863">
    <property type="entry name" value="Glypican"/>
</dbReference>
<keyword evidence="4 12" id="KW-0336">GPI-anchor</keyword>
<evidence type="ECO:0000256" key="5">
    <source>
        <dbReference type="ARBA" id="ARBA00022729"/>
    </source>
</evidence>
<evidence type="ECO:0000256" key="7">
    <source>
        <dbReference type="ARBA" id="ARBA00023136"/>
    </source>
</evidence>
<dbReference type="GO" id="GO:0016477">
    <property type="term" value="P:cell migration"/>
    <property type="evidence" value="ECO:0007669"/>
    <property type="project" value="TreeGrafter"/>
</dbReference>
<keyword evidence="7 12" id="KW-0472">Membrane</keyword>
<dbReference type="AlphaFoldDB" id="A0A834UC56"/>
<evidence type="ECO:0000256" key="8">
    <source>
        <dbReference type="ARBA" id="ARBA00023180"/>
    </source>
</evidence>
<comment type="caution">
    <text evidence="14">The sequence shown here is derived from an EMBL/GenBank/DDBJ whole genome shotgun (WGS) entry which is preliminary data.</text>
</comment>